<evidence type="ECO:0000259" key="1">
    <source>
        <dbReference type="PROSITE" id="PS51071"/>
    </source>
</evidence>
<dbReference type="EMBL" id="SMCQ01000002">
    <property type="protein sequence ID" value="TCW02275.1"/>
    <property type="molecule type" value="Genomic_DNA"/>
</dbReference>
<sequence>MNLVLMTLLDYINDPHISVVDRCIGEYIVKNINQVSLYSINQLAKSASVSISQVSRFIKHIGFQSFSDFKESLNVHGHSQRHSLLQKDNQMEVSTYQKYVQEEIQYFFEHFSFDMLDEFIHDLLSFPKIGMFGILNSENMVKNLHYDLAMKGIMTYSFSHFIDQLSFIENADDQTLIVIYSISGEYVTDNCYSRYYQTLTALKKSRAKIYVVTNNKKLSHFSYLDRIIHIPIKNQLYHYSLQCFNDVVLLELQEHRLP</sequence>
<feature type="domain" description="HTH rpiR-type" evidence="1">
    <location>
        <begin position="4"/>
        <end position="80"/>
    </location>
</feature>
<dbReference type="PROSITE" id="PS51071">
    <property type="entry name" value="HTH_RPIR"/>
    <property type="match status" value="1"/>
</dbReference>
<dbReference type="InterPro" id="IPR009057">
    <property type="entry name" value="Homeodomain-like_sf"/>
</dbReference>
<dbReference type="Proteomes" id="UP000295515">
    <property type="component" value="Unassembled WGS sequence"/>
</dbReference>
<dbReference type="RefSeq" id="WP_066443643.1">
    <property type="nucleotide sequence ID" value="NZ_JANKBF010000003.1"/>
</dbReference>
<dbReference type="AlphaFoldDB" id="A0A4R3ZB75"/>
<evidence type="ECO:0000313" key="3">
    <source>
        <dbReference type="Proteomes" id="UP000295515"/>
    </source>
</evidence>
<comment type="caution">
    <text evidence="2">The sequence shown here is derived from an EMBL/GenBank/DDBJ whole genome shotgun (WGS) entry which is preliminary data.</text>
</comment>
<dbReference type="PANTHER" id="PTHR30514:SF1">
    <property type="entry name" value="HTH-TYPE TRANSCRIPTIONAL REGULATOR HEXR-RELATED"/>
    <property type="match status" value="1"/>
</dbReference>
<dbReference type="GeneID" id="98914474"/>
<dbReference type="GO" id="GO:0003700">
    <property type="term" value="F:DNA-binding transcription factor activity"/>
    <property type="evidence" value="ECO:0007669"/>
    <property type="project" value="InterPro"/>
</dbReference>
<keyword evidence="3" id="KW-1185">Reference proteome</keyword>
<dbReference type="InterPro" id="IPR046348">
    <property type="entry name" value="SIS_dom_sf"/>
</dbReference>
<proteinExistence type="predicted"/>
<evidence type="ECO:0000313" key="2">
    <source>
        <dbReference type="EMBL" id="TCW02275.1"/>
    </source>
</evidence>
<dbReference type="GO" id="GO:1901135">
    <property type="term" value="P:carbohydrate derivative metabolic process"/>
    <property type="evidence" value="ECO:0007669"/>
    <property type="project" value="InterPro"/>
</dbReference>
<dbReference type="Gene3D" id="3.40.50.10490">
    <property type="entry name" value="Glucose-6-phosphate isomerase like protein, domain 1"/>
    <property type="match status" value="1"/>
</dbReference>
<dbReference type="SUPFAM" id="SSF46689">
    <property type="entry name" value="Homeodomain-like"/>
    <property type="match status" value="1"/>
</dbReference>
<dbReference type="InterPro" id="IPR047640">
    <property type="entry name" value="RpiR-like"/>
</dbReference>
<dbReference type="Pfam" id="PF01418">
    <property type="entry name" value="HTH_6"/>
    <property type="match status" value="1"/>
</dbReference>
<dbReference type="Gene3D" id="1.10.10.10">
    <property type="entry name" value="Winged helix-like DNA-binding domain superfamily/Winged helix DNA-binding domain"/>
    <property type="match status" value="1"/>
</dbReference>
<dbReference type="InterPro" id="IPR000281">
    <property type="entry name" value="HTH_RpiR"/>
</dbReference>
<accession>A0A4R3ZB75</accession>
<dbReference type="PANTHER" id="PTHR30514">
    <property type="entry name" value="GLUCOKINASE"/>
    <property type="match status" value="1"/>
</dbReference>
<reference evidence="2 3" key="1">
    <citation type="submission" date="2019-03" db="EMBL/GenBank/DDBJ databases">
        <title>Genomic Encyclopedia of Type Strains, Phase IV (KMG-IV): sequencing the most valuable type-strain genomes for metagenomic binning, comparative biology and taxonomic classification.</title>
        <authorList>
            <person name="Goeker M."/>
        </authorList>
    </citation>
    <scope>NUCLEOTIDE SEQUENCE [LARGE SCALE GENOMIC DNA]</scope>
    <source>
        <strain evidence="2 3">DSM 29487</strain>
    </source>
</reference>
<organism evidence="2 3">
    <name type="scientific">Longibaculum muris</name>
    <dbReference type="NCBI Taxonomy" id="1796628"/>
    <lineage>
        <taxon>Bacteria</taxon>
        <taxon>Bacillati</taxon>
        <taxon>Bacillota</taxon>
        <taxon>Erysipelotrichia</taxon>
        <taxon>Erysipelotrichales</taxon>
        <taxon>Coprobacillaceae</taxon>
        <taxon>Longibaculum</taxon>
    </lineage>
</organism>
<protein>
    <submittedName>
        <fullName evidence="2">RpiR family transcriptional regulator</fullName>
    </submittedName>
</protein>
<dbReference type="SUPFAM" id="SSF53697">
    <property type="entry name" value="SIS domain"/>
    <property type="match status" value="1"/>
</dbReference>
<gene>
    <name evidence="2" type="ORF">EDD60_102241</name>
</gene>
<dbReference type="GO" id="GO:0097367">
    <property type="term" value="F:carbohydrate derivative binding"/>
    <property type="evidence" value="ECO:0007669"/>
    <property type="project" value="InterPro"/>
</dbReference>
<dbReference type="GO" id="GO:0003677">
    <property type="term" value="F:DNA binding"/>
    <property type="evidence" value="ECO:0007669"/>
    <property type="project" value="InterPro"/>
</dbReference>
<dbReference type="InterPro" id="IPR036388">
    <property type="entry name" value="WH-like_DNA-bd_sf"/>
</dbReference>
<name>A0A4R3ZB75_9FIRM</name>